<evidence type="ECO:0000256" key="1">
    <source>
        <dbReference type="SAM" id="MobiDB-lite"/>
    </source>
</evidence>
<feature type="compositionally biased region" description="Basic and acidic residues" evidence="1">
    <location>
        <begin position="1"/>
        <end position="17"/>
    </location>
</feature>
<protein>
    <submittedName>
        <fullName evidence="2">Uncharacterized protein</fullName>
    </submittedName>
</protein>
<dbReference type="Proteomes" id="UP000653644">
    <property type="component" value="Unassembled WGS sequence"/>
</dbReference>
<proteinExistence type="predicted"/>
<dbReference type="EMBL" id="BMVN01000040">
    <property type="protein sequence ID" value="GHA58481.1"/>
    <property type="molecule type" value="Genomic_DNA"/>
</dbReference>
<feature type="region of interest" description="Disordered" evidence="1">
    <location>
        <begin position="1"/>
        <end position="48"/>
    </location>
</feature>
<sequence length="48" mass="5140">MHEDLCRDGEQVGDHSAVRTHTRGSPAPQRTGTFALPEGSSPCKRCCG</sequence>
<name>A0ABQ3D7F0_9ACTN</name>
<accession>A0ABQ3D7F0</accession>
<evidence type="ECO:0000313" key="2">
    <source>
        <dbReference type="EMBL" id="GHA58481.1"/>
    </source>
</evidence>
<gene>
    <name evidence="2" type="ORF">GCM10010345_73520</name>
</gene>
<comment type="caution">
    <text evidence="2">The sequence shown here is derived from an EMBL/GenBank/DDBJ whole genome shotgun (WGS) entry which is preliminary data.</text>
</comment>
<organism evidence="2 3">
    <name type="scientific">Streptomyces canarius</name>
    <dbReference type="NCBI Taxonomy" id="285453"/>
    <lineage>
        <taxon>Bacteria</taxon>
        <taxon>Bacillati</taxon>
        <taxon>Actinomycetota</taxon>
        <taxon>Actinomycetes</taxon>
        <taxon>Kitasatosporales</taxon>
        <taxon>Streptomycetaceae</taxon>
        <taxon>Streptomyces</taxon>
    </lineage>
</organism>
<dbReference type="RefSeq" id="WP_189893279.1">
    <property type="nucleotide sequence ID" value="NZ_BMVN01000040.1"/>
</dbReference>
<evidence type="ECO:0000313" key="3">
    <source>
        <dbReference type="Proteomes" id="UP000653644"/>
    </source>
</evidence>
<reference evidence="3" key="1">
    <citation type="journal article" date="2019" name="Int. J. Syst. Evol. Microbiol.">
        <title>The Global Catalogue of Microorganisms (GCM) 10K type strain sequencing project: providing services to taxonomists for standard genome sequencing and annotation.</title>
        <authorList>
            <consortium name="The Broad Institute Genomics Platform"/>
            <consortium name="The Broad Institute Genome Sequencing Center for Infectious Disease"/>
            <person name="Wu L."/>
            <person name="Ma J."/>
        </authorList>
    </citation>
    <scope>NUCLEOTIDE SEQUENCE [LARGE SCALE GENOMIC DNA]</scope>
    <source>
        <strain evidence="3">JCM 4733</strain>
    </source>
</reference>
<keyword evidence="3" id="KW-1185">Reference proteome</keyword>